<evidence type="ECO:0000313" key="1">
    <source>
        <dbReference type="EMBL" id="SFK41533.1"/>
    </source>
</evidence>
<name>A0A1I3ZBY5_9PROT</name>
<dbReference type="InterPro" id="IPR029033">
    <property type="entry name" value="His_PPase_superfam"/>
</dbReference>
<dbReference type="Gene3D" id="3.40.50.1240">
    <property type="entry name" value="Phosphoglycerate mutase-like"/>
    <property type="match status" value="1"/>
</dbReference>
<organism evidence="1 2">
    <name type="scientific">Falsiroseomonas stagni DSM 19981</name>
    <dbReference type="NCBI Taxonomy" id="1123062"/>
    <lineage>
        <taxon>Bacteria</taxon>
        <taxon>Pseudomonadati</taxon>
        <taxon>Pseudomonadota</taxon>
        <taxon>Alphaproteobacteria</taxon>
        <taxon>Acetobacterales</taxon>
        <taxon>Roseomonadaceae</taxon>
        <taxon>Falsiroseomonas</taxon>
    </lineage>
</organism>
<dbReference type="STRING" id="1123062.SAMN02745775_102376"/>
<dbReference type="Pfam" id="PF00300">
    <property type="entry name" value="His_Phos_1"/>
    <property type="match status" value="1"/>
</dbReference>
<gene>
    <name evidence="1" type="ORF">SAMN02745775_102376</name>
</gene>
<dbReference type="InterPro" id="IPR013078">
    <property type="entry name" value="His_Pase_superF_clade-1"/>
</dbReference>
<proteinExistence type="predicted"/>
<dbReference type="AlphaFoldDB" id="A0A1I3ZBY5"/>
<keyword evidence="2" id="KW-1185">Reference proteome</keyword>
<dbReference type="OrthoDB" id="34197at2"/>
<dbReference type="RefSeq" id="WP_092958416.1">
    <property type="nucleotide sequence ID" value="NZ_FOSQ01000002.1"/>
</dbReference>
<evidence type="ECO:0000313" key="2">
    <source>
        <dbReference type="Proteomes" id="UP000199473"/>
    </source>
</evidence>
<dbReference type="Proteomes" id="UP000199473">
    <property type="component" value="Unassembled WGS sequence"/>
</dbReference>
<dbReference type="SUPFAM" id="SSF53254">
    <property type="entry name" value="Phosphoglycerate mutase-like"/>
    <property type="match status" value="1"/>
</dbReference>
<reference evidence="1 2" key="1">
    <citation type="submission" date="2016-10" db="EMBL/GenBank/DDBJ databases">
        <authorList>
            <person name="de Groot N.N."/>
        </authorList>
    </citation>
    <scope>NUCLEOTIDE SEQUENCE [LARGE SCALE GENOMIC DNA]</scope>
    <source>
        <strain evidence="1 2">DSM 19981</strain>
    </source>
</reference>
<accession>A0A1I3ZBY5</accession>
<sequence length="192" mass="20549">MAIVHFITHPDVHVDPGIPVPEWRLSARGIHRALAMLEQPWLRPVASLFGSAERKAVDTAAILAAGTGLDVTVLEALHENDRSATGYLPGPAFEAMADAFFARPTDSVRGWERAIDAQARIVAAVDHVLAQAPPGDVAIVAHGAVGALLLCALKAVPISRAEDQPGRGGGNRFAFDRASRALRHGWRPIDRR</sequence>
<dbReference type="EMBL" id="FOSQ01000002">
    <property type="protein sequence ID" value="SFK41533.1"/>
    <property type="molecule type" value="Genomic_DNA"/>
</dbReference>
<protein>
    <submittedName>
        <fullName evidence="1">Broad specificity phosphatase PhoE</fullName>
    </submittedName>
</protein>